<organism evidence="1 2">
    <name type="scientific">Trichinella nativa</name>
    <dbReference type="NCBI Taxonomy" id="6335"/>
    <lineage>
        <taxon>Eukaryota</taxon>
        <taxon>Metazoa</taxon>
        <taxon>Ecdysozoa</taxon>
        <taxon>Nematoda</taxon>
        <taxon>Enoplea</taxon>
        <taxon>Dorylaimia</taxon>
        <taxon>Trichinellida</taxon>
        <taxon>Trichinellidae</taxon>
        <taxon>Trichinella</taxon>
    </lineage>
</organism>
<evidence type="ECO:0000313" key="2">
    <source>
        <dbReference type="Proteomes" id="UP000054721"/>
    </source>
</evidence>
<dbReference type="EMBL" id="JYDW01000126">
    <property type="protein sequence ID" value="KRZ54930.1"/>
    <property type="molecule type" value="Genomic_DNA"/>
</dbReference>
<gene>
    <name evidence="1" type="ORF">T02_6061</name>
</gene>
<comment type="caution">
    <text evidence="1">The sequence shown here is derived from an EMBL/GenBank/DDBJ whole genome shotgun (WGS) entry which is preliminary data.</text>
</comment>
<dbReference type="OrthoDB" id="10469367at2759"/>
<dbReference type="AlphaFoldDB" id="A0A0V1L6T3"/>
<dbReference type="Proteomes" id="UP000054721">
    <property type="component" value="Unassembled WGS sequence"/>
</dbReference>
<name>A0A0V1L6T3_9BILA</name>
<evidence type="ECO:0000313" key="1">
    <source>
        <dbReference type="EMBL" id="KRZ54930.1"/>
    </source>
</evidence>
<proteinExistence type="predicted"/>
<protein>
    <submittedName>
        <fullName evidence="1">Uncharacterized protein</fullName>
    </submittedName>
</protein>
<accession>A0A0V1L6T3</accession>
<keyword evidence="2" id="KW-1185">Reference proteome</keyword>
<sequence>MVKLRDMVDELAQFCDEELYLDDIQKLLEAVNAFYDKTLELQLQLEAAQSKMIEFSAFLNHFQAEVYCCEDLKDTKFTCLLAGISGDDLTAN</sequence>
<reference evidence="1 2" key="1">
    <citation type="submission" date="2015-05" db="EMBL/GenBank/DDBJ databases">
        <title>Evolution of Trichinella species and genotypes.</title>
        <authorList>
            <person name="Korhonen P.K."/>
            <person name="Edoardo P."/>
            <person name="Giuseppe L.R."/>
            <person name="Gasser R.B."/>
        </authorList>
    </citation>
    <scope>NUCLEOTIDE SEQUENCE [LARGE SCALE GENOMIC DNA]</scope>
    <source>
        <strain evidence="1">ISS10</strain>
    </source>
</reference>